<name>A0A7X9FRJ0_9DELT</name>
<gene>
    <name evidence="2" type="ORF">GYA55_05115</name>
</gene>
<dbReference type="EMBL" id="JAAZON010000214">
    <property type="protein sequence ID" value="NMC62531.1"/>
    <property type="molecule type" value="Genomic_DNA"/>
</dbReference>
<comment type="caution">
    <text evidence="2">The sequence shown here is derived from an EMBL/GenBank/DDBJ whole genome shotgun (WGS) entry which is preliminary data.</text>
</comment>
<reference evidence="2 3" key="1">
    <citation type="journal article" date="2020" name="Biotechnol. Biofuels">
        <title>New insights from the biogas microbiome by comprehensive genome-resolved metagenomics of nearly 1600 species originating from multiple anaerobic digesters.</title>
        <authorList>
            <person name="Campanaro S."/>
            <person name="Treu L."/>
            <person name="Rodriguez-R L.M."/>
            <person name="Kovalovszki A."/>
            <person name="Ziels R.M."/>
            <person name="Maus I."/>
            <person name="Zhu X."/>
            <person name="Kougias P.G."/>
            <person name="Basile A."/>
            <person name="Luo G."/>
            <person name="Schluter A."/>
            <person name="Konstantinidis K.T."/>
            <person name="Angelidaki I."/>
        </authorList>
    </citation>
    <scope>NUCLEOTIDE SEQUENCE [LARGE SCALE GENOMIC DNA]</scope>
    <source>
        <strain evidence="2">AS27yjCOA_65</strain>
    </source>
</reference>
<keyword evidence="1" id="KW-0812">Transmembrane</keyword>
<dbReference type="Proteomes" id="UP000524246">
    <property type="component" value="Unassembled WGS sequence"/>
</dbReference>
<evidence type="ECO:0000313" key="3">
    <source>
        <dbReference type="Proteomes" id="UP000524246"/>
    </source>
</evidence>
<keyword evidence="1" id="KW-1133">Transmembrane helix</keyword>
<organism evidence="2 3">
    <name type="scientific">SAR324 cluster bacterium</name>
    <dbReference type="NCBI Taxonomy" id="2024889"/>
    <lineage>
        <taxon>Bacteria</taxon>
        <taxon>Deltaproteobacteria</taxon>
        <taxon>SAR324 cluster</taxon>
    </lineage>
</organism>
<dbReference type="AlphaFoldDB" id="A0A7X9FRJ0"/>
<evidence type="ECO:0000256" key="1">
    <source>
        <dbReference type="SAM" id="Phobius"/>
    </source>
</evidence>
<feature type="transmembrane region" description="Helical" evidence="1">
    <location>
        <begin position="34"/>
        <end position="52"/>
    </location>
</feature>
<accession>A0A7X9FRJ0</accession>
<sequence length="77" mass="8618">MALKKLQLAVVLFLLSLFSSGVGTLIYLTQEDPIYTVLGMSASIMASIVYLTQGIRVIAWNKEELSSNTQRKPEDRR</sequence>
<protein>
    <submittedName>
        <fullName evidence="2">Uncharacterized protein</fullName>
    </submittedName>
</protein>
<evidence type="ECO:0000313" key="2">
    <source>
        <dbReference type="EMBL" id="NMC62531.1"/>
    </source>
</evidence>
<keyword evidence="1" id="KW-0472">Membrane</keyword>
<proteinExistence type="predicted"/>